<dbReference type="Gene3D" id="3.30.980.20">
    <property type="entry name" value="Putative mannosyl-3-phosphoglycerate phosphatase, domain 2"/>
    <property type="match status" value="1"/>
</dbReference>
<accession>A0A3D4V3P0</accession>
<reference evidence="2 3" key="1">
    <citation type="journal article" date="2018" name="Nat. Biotechnol.">
        <title>A standardized bacterial taxonomy based on genome phylogeny substantially revises the tree of life.</title>
        <authorList>
            <person name="Parks D.H."/>
            <person name="Chuvochina M."/>
            <person name="Waite D.W."/>
            <person name="Rinke C."/>
            <person name="Skarshewski A."/>
            <person name="Chaumeil P.A."/>
            <person name="Hugenholtz P."/>
        </authorList>
    </citation>
    <scope>NUCLEOTIDE SEQUENCE [LARGE SCALE GENOMIC DNA]</scope>
    <source>
        <strain evidence="2">UBA8844</strain>
    </source>
</reference>
<dbReference type="AlphaFoldDB" id="A0A3D4V3P0"/>
<comment type="caution">
    <text evidence="2">The sequence shown here is derived from an EMBL/GenBank/DDBJ whole genome shotgun (WGS) entry which is preliminary data.</text>
</comment>
<organism evidence="2 3">
    <name type="scientific">Gemmatimonas aurantiaca</name>
    <dbReference type="NCBI Taxonomy" id="173480"/>
    <lineage>
        <taxon>Bacteria</taxon>
        <taxon>Pseudomonadati</taxon>
        <taxon>Gemmatimonadota</taxon>
        <taxon>Gemmatimonadia</taxon>
        <taxon>Gemmatimonadales</taxon>
        <taxon>Gemmatimonadaceae</taxon>
        <taxon>Gemmatimonas</taxon>
    </lineage>
</organism>
<evidence type="ECO:0008006" key="4">
    <source>
        <dbReference type="Google" id="ProtNLM"/>
    </source>
</evidence>
<dbReference type="Pfam" id="PF08282">
    <property type="entry name" value="Hydrolase_3"/>
    <property type="match status" value="1"/>
</dbReference>
<dbReference type="InterPro" id="IPR023214">
    <property type="entry name" value="HAD_sf"/>
</dbReference>
<gene>
    <name evidence="2" type="ORF">DGD08_00840</name>
</gene>
<dbReference type="EMBL" id="DPIY01000001">
    <property type="protein sequence ID" value="HCT55735.1"/>
    <property type="molecule type" value="Genomic_DNA"/>
</dbReference>
<evidence type="ECO:0000256" key="1">
    <source>
        <dbReference type="SAM" id="MobiDB-lite"/>
    </source>
</evidence>
<evidence type="ECO:0000313" key="2">
    <source>
        <dbReference type="EMBL" id="HCT55735.1"/>
    </source>
</evidence>
<dbReference type="Proteomes" id="UP000264071">
    <property type="component" value="Unassembled WGS sequence"/>
</dbReference>
<sequence length="327" mass="34764">MTPAPTTMPPPHTPSTHAQSPASPHTSPHTSRAPLLIVSDVDGTLIDERGQLPCTPVALRALLAALAAARGAPVLVALASSRTMRELTVLQRALGLYGPCIAEDGALLGVDVGRRGAVPFGVEQHDHIDVTDDPAWTAITNAGRRTLALQSFAVDSAALDRMMNDCSAFQHADVRRLGAAEWKSLGFRTPASVRRALAARHHSILLDPEVLDVDALNTLHDFTARQALQLRRGGRWLTLTAASGKGAALRALRHNARLDGVPPLIVAVGNEENDISLLAEADLRFVIRNPHRGPHESLASLPGAVVLSPEGPGGWIDMLNRLHLVAT</sequence>
<evidence type="ECO:0000313" key="3">
    <source>
        <dbReference type="Proteomes" id="UP000264071"/>
    </source>
</evidence>
<dbReference type="InterPro" id="IPR036412">
    <property type="entry name" value="HAD-like_sf"/>
</dbReference>
<dbReference type="SUPFAM" id="SSF56784">
    <property type="entry name" value="HAD-like"/>
    <property type="match status" value="1"/>
</dbReference>
<feature type="compositionally biased region" description="Low complexity" evidence="1">
    <location>
        <begin position="14"/>
        <end position="31"/>
    </location>
</feature>
<name>A0A3D4V3P0_9BACT</name>
<feature type="compositionally biased region" description="Pro residues" evidence="1">
    <location>
        <begin position="1"/>
        <end position="13"/>
    </location>
</feature>
<dbReference type="Gene3D" id="3.40.50.1000">
    <property type="entry name" value="HAD superfamily/HAD-like"/>
    <property type="match status" value="1"/>
</dbReference>
<protein>
    <recommendedName>
        <fullName evidence="4">HAD-IIB family hydrolase</fullName>
    </recommendedName>
</protein>
<proteinExistence type="predicted"/>
<feature type="region of interest" description="Disordered" evidence="1">
    <location>
        <begin position="1"/>
        <end position="33"/>
    </location>
</feature>